<evidence type="ECO:0000313" key="2">
    <source>
        <dbReference type="Proteomes" id="UP000811545"/>
    </source>
</evidence>
<evidence type="ECO:0000313" key="1">
    <source>
        <dbReference type="EMBL" id="MBT9144424.1"/>
    </source>
</evidence>
<proteinExistence type="predicted"/>
<sequence length="49" mass="5384">MLEWMIMDDFINKTVKATVGIMGVIVRFLDEVLRDMIPGGTSAILQASG</sequence>
<protein>
    <submittedName>
        <fullName evidence="1">Uncharacterized protein</fullName>
    </submittedName>
</protein>
<name>A0A9E2BG79_PSYF1</name>
<dbReference type="EMBL" id="QLTW01000007">
    <property type="protein sequence ID" value="MBT9144424.1"/>
    <property type="molecule type" value="Genomic_DNA"/>
</dbReference>
<organism evidence="1 2">
    <name type="scientific">Psychracetigena formicireducens</name>
    <dbReference type="NCBI Taxonomy" id="2986056"/>
    <lineage>
        <taxon>Bacteria</taxon>
        <taxon>Bacillati</taxon>
        <taxon>Candidatus Lithacetigenota</taxon>
        <taxon>Candidatus Psychracetigena</taxon>
    </lineage>
</organism>
<reference evidence="1 2" key="1">
    <citation type="journal article" date="2021" name="bioRxiv">
        <title>Unique metabolic strategies in Hadean analogues reveal hints for primordial physiology.</title>
        <authorList>
            <person name="Nobu M.K."/>
            <person name="Nakai R."/>
            <person name="Tamazawa S."/>
            <person name="Mori H."/>
            <person name="Toyoda A."/>
            <person name="Ijiri A."/>
            <person name="Suzuki S."/>
            <person name="Kurokawa K."/>
            <person name="Kamagata Y."/>
            <person name="Tamaki H."/>
        </authorList>
    </citation>
    <scope>NUCLEOTIDE SEQUENCE [LARGE SCALE GENOMIC DNA]</scope>
    <source>
        <strain evidence="1">BS525</strain>
    </source>
</reference>
<accession>A0A9E2BG79</accession>
<dbReference type="AlphaFoldDB" id="A0A9E2BG79"/>
<comment type="caution">
    <text evidence="1">The sequence shown here is derived from an EMBL/GenBank/DDBJ whole genome shotgun (WGS) entry which is preliminary data.</text>
</comment>
<gene>
    <name evidence="1" type="ORF">DDT42_00265</name>
</gene>
<dbReference type="Proteomes" id="UP000811545">
    <property type="component" value="Unassembled WGS sequence"/>
</dbReference>